<evidence type="ECO:0000313" key="1">
    <source>
        <dbReference type="EMBL" id="KAH9486436.1"/>
    </source>
</evidence>
<keyword evidence="2" id="KW-1185">Reference proteome</keyword>
<proteinExistence type="predicted"/>
<protein>
    <submittedName>
        <fullName evidence="1">Uncharacterized protein</fullName>
    </submittedName>
</protein>
<organism evidence="1 2">
    <name type="scientific">Psilocybe cubensis</name>
    <name type="common">Psychedelic mushroom</name>
    <name type="synonym">Stropharia cubensis</name>
    <dbReference type="NCBI Taxonomy" id="181762"/>
    <lineage>
        <taxon>Eukaryota</taxon>
        <taxon>Fungi</taxon>
        <taxon>Dikarya</taxon>
        <taxon>Basidiomycota</taxon>
        <taxon>Agaricomycotina</taxon>
        <taxon>Agaricomycetes</taxon>
        <taxon>Agaricomycetidae</taxon>
        <taxon>Agaricales</taxon>
        <taxon>Agaricineae</taxon>
        <taxon>Strophariaceae</taxon>
        <taxon>Psilocybe</taxon>
    </lineage>
</organism>
<dbReference type="Proteomes" id="UP000664032">
    <property type="component" value="Unassembled WGS sequence"/>
</dbReference>
<evidence type="ECO:0000313" key="2">
    <source>
        <dbReference type="Proteomes" id="UP000664032"/>
    </source>
</evidence>
<dbReference type="EMBL" id="JAFIQS020000001">
    <property type="protein sequence ID" value="KAH9486436.1"/>
    <property type="molecule type" value="Genomic_DNA"/>
</dbReference>
<accession>A0ACB8HF37</accession>
<comment type="caution">
    <text evidence="1">The sequence shown here is derived from an EMBL/GenBank/DDBJ whole genome shotgun (WGS) entry which is preliminary data.</text>
</comment>
<reference evidence="1" key="1">
    <citation type="submission" date="2021-10" db="EMBL/GenBank/DDBJ databases">
        <title>Psilocybe cubensis genome.</title>
        <authorList>
            <person name="Mckernan K.J."/>
            <person name="Crawford S."/>
            <person name="Trippe A."/>
            <person name="Kane L.T."/>
            <person name="Mclaughlin S."/>
        </authorList>
    </citation>
    <scope>NUCLEOTIDE SEQUENCE</scope>
    <source>
        <strain evidence="1">MGC-MH-2018</strain>
    </source>
</reference>
<sequence length="110" mass="12369">MDVKFHGVNVTYTNRGTKTANLYCYYENLYLVHPGANLSIETLRGSDFYGCIRDVPKSLQKRTPLAIFSDICAVSLSKVVYIEAAVNFLTTKSMLRDFIKGVPFGYDVDV</sequence>
<gene>
    <name evidence="1" type="ORF">JR316_0000501</name>
</gene>
<name>A0ACB8HF37_PSICU</name>